<evidence type="ECO:0000256" key="1">
    <source>
        <dbReference type="SAM" id="SignalP"/>
    </source>
</evidence>
<reference evidence="2" key="1">
    <citation type="submission" date="2007-10" db="EMBL/GenBank/DDBJ databases">
        <title>Complete sequence of Salinispora arenicola CNS-205.</title>
        <authorList>
            <consortium name="US DOE Joint Genome Institute"/>
            <person name="Copeland A."/>
            <person name="Lucas S."/>
            <person name="Lapidus A."/>
            <person name="Barry K."/>
            <person name="Glavina del Rio T."/>
            <person name="Dalin E."/>
            <person name="Tice H."/>
            <person name="Pitluck S."/>
            <person name="Foster B."/>
            <person name="Schmutz J."/>
            <person name="Larimer F."/>
            <person name="Land M."/>
            <person name="Hauser L."/>
            <person name="Kyrpides N."/>
            <person name="Ivanova N."/>
            <person name="Jensen P.R."/>
            <person name="Moore B.S."/>
            <person name="Penn K."/>
            <person name="Jenkins C."/>
            <person name="Udwary D."/>
            <person name="Xiang L."/>
            <person name="Gontang E."/>
            <person name="Richardson P."/>
        </authorList>
    </citation>
    <scope>NUCLEOTIDE SEQUENCE [LARGE SCALE GENOMIC DNA]</scope>
    <source>
        <strain evidence="2">CNS-205</strain>
    </source>
</reference>
<dbReference type="HOGENOM" id="CLU_1266286_0_0_11"/>
<name>A8LUR7_SALAI</name>
<proteinExistence type="predicted"/>
<dbReference type="AlphaFoldDB" id="A8LUR7"/>
<dbReference type="OrthoDB" id="3820986at2"/>
<dbReference type="KEGG" id="saq:Sare_1524"/>
<feature type="chain" id="PRO_5002726215" evidence="1">
    <location>
        <begin position="31"/>
        <end position="213"/>
    </location>
</feature>
<sequence>MSVLSRRLRPLVAVGVGLALAVLHVSPVAAADTDVNFACQARPPIVSPQTFDLAAGVDAVAPASVAAGASFTVELAPTPLTVPSSVNGYTVRQIKDLQLSVPVPANATLTGQQVSGGSGLGSAPPTVHVANGRVVVTVPGPIDGGNTFTPPMLTLTMTAGAAGTTVETMVAGSSYGDPGLTFTARVPILFFVADVPTSCYPSPSPVLSTTAVL</sequence>
<dbReference type="PATRIC" id="fig|391037.6.peg.1553"/>
<feature type="signal peptide" evidence="1">
    <location>
        <begin position="1"/>
        <end position="30"/>
    </location>
</feature>
<dbReference type="eggNOG" id="ENOG5032RA0">
    <property type="taxonomic scope" value="Bacteria"/>
</dbReference>
<dbReference type="EMBL" id="CP000850">
    <property type="protein sequence ID" value="ABV97420.1"/>
    <property type="molecule type" value="Genomic_DNA"/>
</dbReference>
<organism evidence="2">
    <name type="scientific">Salinispora arenicola (strain CNS-205)</name>
    <dbReference type="NCBI Taxonomy" id="391037"/>
    <lineage>
        <taxon>Bacteria</taxon>
        <taxon>Bacillati</taxon>
        <taxon>Actinomycetota</taxon>
        <taxon>Actinomycetes</taxon>
        <taxon>Micromonosporales</taxon>
        <taxon>Micromonosporaceae</taxon>
        <taxon>Salinispora</taxon>
    </lineage>
</organism>
<keyword evidence="1" id="KW-0732">Signal</keyword>
<dbReference type="STRING" id="391037.Sare_1524"/>
<gene>
    <name evidence="2" type="ordered locus">Sare_1524</name>
</gene>
<accession>A8LUR7</accession>
<protein>
    <submittedName>
        <fullName evidence="2">Putative cyclase-dehydratase</fullName>
    </submittedName>
</protein>
<evidence type="ECO:0000313" key="2">
    <source>
        <dbReference type="EMBL" id="ABV97420.1"/>
    </source>
</evidence>